<keyword evidence="2" id="KW-0229">DNA integration</keyword>
<proteinExistence type="inferred from homology"/>
<dbReference type="Gene3D" id="3.40.50.1390">
    <property type="entry name" value="Resolvase, N-terminal catalytic domain"/>
    <property type="match status" value="1"/>
</dbReference>
<feature type="domain" description="Resolvase/invertase-type recombinase catalytic" evidence="7">
    <location>
        <begin position="2"/>
        <end position="149"/>
    </location>
</feature>
<dbReference type="PANTHER" id="PTHR30461">
    <property type="entry name" value="DNA-INVERTASE FROM LAMBDOID PROPHAGE"/>
    <property type="match status" value="1"/>
</dbReference>
<evidence type="ECO:0000256" key="3">
    <source>
        <dbReference type="ARBA" id="ARBA00023125"/>
    </source>
</evidence>
<dbReference type="PROSITE" id="PS51736">
    <property type="entry name" value="RECOMBINASES_3"/>
    <property type="match status" value="1"/>
</dbReference>
<dbReference type="InterPro" id="IPR006120">
    <property type="entry name" value="Resolvase_HTH_dom"/>
</dbReference>
<gene>
    <name evidence="8" type="ORF">DI565_12075</name>
</gene>
<feature type="active site" description="O-(5'-phospho-DNA)-serine intermediate" evidence="5 6">
    <location>
        <position position="10"/>
    </location>
</feature>
<evidence type="ECO:0000256" key="1">
    <source>
        <dbReference type="ARBA" id="ARBA00009913"/>
    </source>
</evidence>
<sequence>MQTVLYARVSTADQTLAHQQTQAEKAGFRFDAVVSDHGVSGVSTKLRERPEGRRLFDMLRRGDLLVVRWVDRLGRNYADVTETLREFMGRGVVVRTVINQMEFDGATSDPMKQAVRDALIAFMAATAQAQAEATKEAQKTGIEHAKATEGTYRGRKPSFTRDAFETVQNLLAAGRGVSEISSETGLTRQTVYRIREDTVGAEKALALWGL</sequence>
<evidence type="ECO:0000259" key="7">
    <source>
        <dbReference type="PROSITE" id="PS51736"/>
    </source>
</evidence>
<dbReference type="GO" id="GO:0015074">
    <property type="term" value="P:DNA integration"/>
    <property type="evidence" value="ECO:0007669"/>
    <property type="project" value="UniProtKB-KW"/>
</dbReference>
<dbReference type="InterPro" id="IPR036162">
    <property type="entry name" value="Resolvase-like_N_sf"/>
</dbReference>
<name>A0A2W5KH34_ANCNO</name>
<dbReference type="PANTHER" id="PTHR30461:SF26">
    <property type="entry name" value="RESOLVASE HOMOLOG YNEB"/>
    <property type="match status" value="1"/>
</dbReference>
<organism evidence="8 9">
    <name type="scientific">Ancylobacter novellus</name>
    <name type="common">Thiobacillus novellus</name>
    <dbReference type="NCBI Taxonomy" id="921"/>
    <lineage>
        <taxon>Bacteria</taxon>
        <taxon>Pseudomonadati</taxon>
        <taxon>Pseudomonadota</taxon>
        <taxon>Alphaproteobacteria</taxon>
        <taxon>Hyphomicrobiales</taxon>
        <taxon>Xanthobacteraceae</taxon>
        <taxon>Ancylobacter</taxon>
    </lineage>
</organism>
<dbReference type="GO" id="GO:0000150">
    <property type="term" value="F:DNA strand exchange activity"/>
    <property type="evidence" value="ECO:0007669"/>
    <property type="project" value="InterPro"/>
</dbReference>
<evidence type="ECO:0000256" key="4">
    <source>
        <dbReference type="ARBA" id="ARBA00023172"/>
    </source>
</evidence>
<dbReference type="Pfam" id="PF02796">
    <property type="entry name" value="HTH_7"/>
    <property type="match status" value="1"/>
</dbReference>
<evidence type="ECO:0000256" key="6">
    <source>
        <dbReference type="PROSITE-ProRule" id="PRU10137"/>
    </source>
</evidence>
<dbReference type="CDD" id="cd03768">
    <property type="entry name" value="SR_ResInv"/>
    <property type="match status" value="1"/>
</dbReference>
<reference evidence="8 9" key="1">
    <citation type="submission" date="2017-08" db="EMBL/GenBank/DDBJ databases">
        <title>Infants hospitalized years apart are colonized by the same room-sourced microbial strains.</title>
        <authorList>
            <person name="Brooks B."/>
            <person name="Olm M.R."/>
            <person name="Firek B.A."/>
            <person name="Baker R."/>
            <person name="Thomas B.C."/>
            <person name="Morowitz M.J."/>
            <person name="Banfield J.F."/>
        </authorList>
    </citation>
    <scope>NUCLEOTIDE SEQUENCE [LARGE SCALE GENOMIC DNA]</scope>
    <source>
        <strain evidence="8">S2_005_003_R2_43</strain>
    </source>
</reference>
<dbReference type="SMART" id="SM00857">
    <property type="entry name" value="Resolvase"/>
    <property type="match status" value="1"/>
</dbReference>
<accession>A0A2W5KH34</accession>
<evidence type="ECO:0000256" key="2">
    <source>
        <dbReference type="ARBA" id="ARBA00022908"/>
    </source>
</evidence>
<comment type="similarity">
    <text evidence="1">Belongs to the site-specific recombinase resolvase family.</text>
</comment>
<keyword evidence="4" id="KW-0233">DNA recombination</keyword>
<dbReference type="AlphaFoldDB" id="A0A2W5KH34"/>
<dbReference type="InterPro" id="IPR006118">
    <property type="entry name" value="Recombinase_CS"/>
</dbReference>
<dbReference type="Proteomes" id="UP000249577">
    <property type="component" value="Unassembled WGS sequence"/>
</dbReference>
<keyword evidence="3" id="KW-0238">DNA-binding</keyword>
<dbReference type="SUPFAM" id="SSF53041">
    <property type="entry name" value="Resolvase-like"/>
    <property type="match status" value="1"/>
</dbReference>
<evidence type="ECO:0000256" key="5">
    <source>
        <dbReference type="PIRSR" id="PIRSR606118-50"/>
    </source>
</evidence>
<dbReference type="Gene3D" id="1.10.10.60">
    <property type="entry name" value="Homeodomain-like"/>
    <property type="match status" value="1"/>
</dbReference>
<protein>
    <submittedName>
        <fullName evidence="8">Recombinase</fullName>
    </submittedName>
</protein>
<comment type="caution">
    <text evidence="8">The sequence shown here is derived from an EMBL/GenBank/DDBJ whole genome shotgun (WGS) entry which is preliminary data.</text>
</comment>
<dbReference type="InterPro" id="IPR050639">
    <property type="entry name" value="SSR_resolvase"/>
</dbReference>
<dbReference type="PROSITE" id="PS00397">
    <property type="entry name" value="RECOMBINASES_1"/>
    <property type="match status" value="1"/>
</dbReference>
<evidence type="ECO:0000313" key="8">
    <source>
        <dbReference type="EMBL" id="PZQ14165.1"/>
    </source>
</evidence>
<evidence type="ECO:0000313" key="9">
    <source>
        <dbReference type="Proteomes" id="UP000249577"/>
    </source>
</evidence>
<dbReference type="GO" id="GO:0003677">
    <property type="term" value="F:DNA binding"/>
    <property type="evidence" value="ECO:0007669"/>
    <property type="project" value="UniProtKB-KW"/>
</dbReference>
<dbReference type="Pfam" id="PF00239">
    <property type="entry name" value="Resolvase"/>
    <property type="match status" value="1"/>
</dbReference>
<dbReference type="EMBL" id="QFPN01000006">
    <property type="protein sequence ID" value="PZQ14165.1"/>
    <property type="molecule type" value="Genomic_DNA"/>
</dbReference>
<dbReference type="PROSITE" id="PS00398">
    <property type="entry name" value="RECOMBINASES_2"/>
    <property type="match status" value="1"/>
</dbReference>
<dbReference type="InterPro" id="IPR006119">
    <property type="entry name" value="Resolv_N"/>
</dbReference>